<dbReference type="PANTHER" id="PTHR42706">
    <property type="entry name" value="FORMYLTETRAHYDROFOLATE DEFORMYLASE"/>
    <property type="match status" value="1"/>
</dbReference>
<keyword evidence="3" id="KW-0658">Purine biosynthesis</keyword>
<name>A0ABW2IJW7_9PROT</name>
<feature type="active site" evidence="3">
    <location>
        <position position="233"/>
    </location>
</feature>
<evidence type="ECO:0000256" key="4">
    <source>
        <dbReference type="NCBIfam" id="TIGR00655"/>
    </source>
</evidence>
<dbReference type="Proteomes" id="UP001596492">
    <property type="component" value="Unassembled WGS sequence"/>
</dbReference>
<dbReference type="NCBIfam" id="TIGR00655">
    <property type="entry name" value="PurU"/>
    <property type="match status" value="1"/>
</dbReference>
<sequence>MTTALQNDSFILRLSCKDSIGIVAEVAGFLAQRRLFITESANYGDRATGLFFYRVKFTPENNDFSRSSFAAEFESLAEKWDLDWELRDAKVKPNVVIMVSKGDHCLNDLLYRHRTGALNINISAIISNHTTCGWLAERHDIPYYHVPVTKDNKPQAEARMLEVIEDVKADLVVLARYMQVLSDDMCRKLEGKCINIHHSFLPSFKGAKPYHQAFDRGVKLVGATAHYVTPDLDEGPIIAQAVEPADHRLTAEDMAALGRDTESRVLARAVKLHTEGRIFSNEKKTVIFG</sequence>
<dbReference type="InterPro" id="IPR004810">
    <property type="entry name" value="PurU"/>
</dbReference>
<dbReference type="InterPro" id="IPR044074">
    <property type="entry name" value="PurU_ACT"/>
</dbReference>
<comment type="function">
    <text evidence="3">Catalyzes the hydrolysis of 10-formyltetrahydrofolate (formyl-FH4) to formate and tetrahydrofolate (FH4).</text>
</comment>
<dbReference type="Gene3D" id="3.30.70.260">
    <property type="match status" value="1"/>
</dbReference>
<dbReference type="PRINTS" id="PR01575">
    <property type="entry name" value="FFH4HYDRLASE"/>
</dbReference>
<dbReference type="CDD" id="cd08648">
    <property type="entry name" value="FMT_core_Formyl-FH4-Hydrolase_C"/>
    <property type="match status" value="1"/>
</dbReference>
<dbReference type="NCBIfam" id="NF004684">
    <property type="entry name" value="PRK06027.1"/>
    <property type="match status" value="1"/>
</dbReference>
<dbReference type="EMBL" id="JBHTBR010000002">
    <property type="protein sequence ID" value="MFC7291207.1"/>
    <property type="molecule type" value="Genomic_DNA"/>
</dbReference>
<dbReference type="InterPro" id="IPR036477">
    <property type="entry name" value="Formyl_transf_N_sf"/>
</dbReference>
<dbReference type="InterPro" id="IPR041729">
    <property type="entry name" value="Formyl-FH4-Hydrolase_C"/>
</dbReference>
<dbReference type="GO" id="GO:0008864">
    <property type="term" value="F:formyltetrahydrofolate deformylase activity"/>
    <property type="evidence" value="ECO:0007669"/>
    <property type="project" value="UniProtKB-EC"/>
</dbReference>
<comment type="catalytic activity">
    <reaction evidence="3">
        <text>(6R)-10-formyltetrahydrofolate + H2O = (6S)-5,6,7,8-tetrahydrofolate + formate + H(+)</text>
        <dbReference type="Rhea" id="RHEA:19833"/>
        <dbReference type="ChEBI" id="CHEBI:15377"/>
        <dbReference type="ChEBI" id="CHEBI:15378"/>
        <dbReference type="ChEBI" id="CHEBI:15740"/>
        <dbReference type="ChEBI" id="CHEBI:57453"/>
        <dbReference type="ChEBI" id="CHEBI:195366"/>
        <dbReference type="EC" id="3.5.1.10"/>
    </reaction>
</comment>
<evidence type="ECO:0000256" key="2">
    <source>
        <dbReference type="ARBA" id="ARBA00022801"/>
    </source>
</evidence>
<feature type="domain" description="Formyl transferase N-terminal" evidence="5">
    <location>
        <begin position="94"/>
        <end position="270"/>
    </location>
</feature>
<dbReference type="SUPFAM" id="SSF53328">
    <property type="entry name" value="Formyltransferase"/>
    <property type="match status" value="1"/>
</dbReference>
<dbReference type="EC" id="3.5.1.10" evidence="3 4"/>
<dbReference type="RefSeq" id="WP_382166400.1">
    <property type="nucleotide sequence ID" value="NZ_JBHTBR010000002.1"/>
</dbReference>
<accession>A0ABW2IJW7</accession>
<comment type="caution">
    <text evidence="6">The sequence shown here is derived from an EMBL/GenBank/DDBJ whole genome shotgun (WGS) entry which is preliminary data.</text>
</comment>
<comment type="pathway">
    <text evidence="3">Purine metabolism; IMP biosynthesis via de novo pathway; formate from 10-formyl-5,6,7,8-tetrahydrofolate: step 1/1.</text>
</comment>
<evidence type="ECO:0000313" key="6">
    <source>
        <dbReference type="EMBL" id="MFC7291207.1"/>
    </source>
</evidence>
<proteinExistence type="inferred from homology"/>
<keyword evidence="7" id="KW-1185">Reference proteome</keyword>
<organism evidence="6 7">
    <name type="scientific">Hirschia litorea</name>
    <dbReference type="NCBI Taxonomy" id="1199156"/>
    <lineage>
        <taxon>Bacteria</taxon>
        <taxon>Pseudomonadati</taxon>
        <taxon>Pseudomonadota</taxon>
        <taxon>Alphaproteobacteria</taxon>
        <taxon>Hyphomonadales</taxon>
        <taxon>Hyphomonadaceae</taxon>
        <taxon>Hirschia</taxon>
    </lineage>
</organism>
<protein>
    <recommendedName>
        <fullName evidence="3 4">Formyltetrahydrofolate deformylase</fullName>
        <ecNumber evidence="3 4">3.5.1.10</ecNumber>
    </recommendedName>
    <alternativeName>
        <fullName evidence="3">Formyl-FH(4) hydrolase</fullName>
    </alternativeName>
</protein>
<keyword evidence="1 3" id="KW-0554">One-carbon metabolism</keyword>
<evidence type="ECO:0000256" key="1">
    <source>
        <dbReference type="ARBA" id="ARBA00022563"/>
    </source>
</evidence>
<dbReference type="CDD" id="cd04875">
    <property type="entry name" value="ACT_F4HF-DF"/>
    <property type="match status" value="1"/>
</dbReference>
<dbReference type="SUPFAM" id="SSF55021">
    <property type="entry name" value="ACT-like"/>
    <property type="match status" value="1"/>
</dbReference>
<dbReference type="Pfam" id="PF00551">
    <property type="entry name" value="Formyl_trans_N"/>
    <property type="match status" value="1"/>
</dbReference>
<dbReference type="InterPro" id="IPR045865">
    <property type="entry name" value="ACT-like_dom_sf"/>
</dbReference>
<keyword evidence="2 3" id="KW-0378">Hydrolase</keyword>
<reference evidence="7" key="1">
    <citation type="journal article" date="2019" name="Int. J. Syst. Evol. Microbiol.">
        <title>The Global Catalogue of Microorganisms (GCM) 10K type strain sequencing project: providing services to taxonomists for standard genome sequencing and annotation.</title>
        <authorList>
            <consortium name="The Broad Institute Genomics Platform"/>
            <consortium name="The Broad Institute Genome Sequencing Center for Infectious Disease"/>
            <person name="Wu L."/>
            <person name="Ma J."/>
        </authorList>
    </citation>
    <scope>NUCLEOTIDE SEQUENCE [LARGE SCALE GENOMIC DNA]</scope>
    <source>
        <strain evidence="7">CCUG 51308</strain>
    </source>
</reference>
<dbReference type="InterPro" id="IPR002376">
    <property type="entry name" value="Formyl_transf_N"/>
</dbReference>
<gene>
    <name evidence="3 6" type="primary">purU</name>
    <name evidence="6" type="ORF">ACFQS8_06230</name>
</gene>
<evidence type="ECO:0000313" key="7">
    <source>
        <dbReference type="Proteomes" id="UP001596492"/>
    </source>
</evidence>
<comment type="similarity">
    <text evidence="3">Belongs to the PurU family.</text>
</comment>
<evidence type="ECO:0000259" key="5">
    <source>
        <dbReference type="Pfam" id="PF00551"/>
    </source>
</evidence>
<dbReference type="PIRSF" id="PIRSF036480">
    <property type="entry name" value="FormyFH4_hydr"/>
    <property type="match status" value="1"/>
</dbReference>
<dbReference type="HAMAP" id="MF_01927">
    <property type="entry name" value="PurU"/>
    <property type="match status" value="1"/>
</dbReference>
<dbReference type="Gene3D" id="3.40.50.170">
    <property type="entry name" value="Formyl transferase, N-terminal domain"/>
    <property type="match status" value="1"/>
</dbReference>
<dbReference type="PANTHER" id="PTHR42706:SF1">
    <property type="entry name" value="FORMYLTETRAHYDROFOLATE DEFORMYLASE 2, MITOCHONDRIAL"/>
    <property type="match status" value="1"/>
</dbReference>
<evidence type="ECO:0000256" key="3">
    <source>
        <dbReference type="HAMAP-Rule" id="MF_01927"/>
    </source>
</evidence>